<comment type="caution">
    <text evidence="1">The sequence shown here is derived from an EMBL/GenBank/DDBJ whole genome shotgun (WGS) entry which is preliminary data.</text>
</comment>
<dbReference type="OrthoDB" id="8611138at2"/>
<evidence type="ECO:0000313" key="1">
    <source>
        <dbReference type="EMBL" id="EGF12107.1"/>
    </source>
</evidence>
<sequence length="199" mass="22403">MQEVLSNTYIVWFKDCFETAEEAALALNGQTVFPLQHPQETIQDAVGRFLEQRVGYAKSLIQLVEPAAEYVRRENVFENTPCRSSNCYTAAVVIPPAARQPENAALPSGTADILYLLQDVEYDAGSLPTVLAKLTENDTRWLYGRHRQSIFDWMGGKGLSLHDFGYNADVVLEQPDKVCWEVVYNWACDTVRSHLGSLK</sequence>
<name>F2B8N4_9NEIS</name>
<dbReference type="EMBL" id="AFAY01000003">
    <property type="protein sequence ID" value="EGF12107.1"/>
    <property type="molecule type" value="Genomic_DNA"/>
</dbReference>
<accession>F2B8N4</accession>
<dbReference type="RefSeq" id="WP_007341102.1">
    <property type="nucleotide sequence ID" value="NZ_GL878494.1"/>
</dbReference>
<reference evidence="1 2" key="1">
    <citation type="submission" date="2011-02" db="EMBL/GenBank/DDBJ databases">
        <authorList>
            <person name="Muzny D."/>
            <person name="Qin X."/>
            <person name="Deng J."/>
            <person name="Jiang H."/>
            <person name="Liu Y."/>
            <person name="Qu J."/>
            <person name="Song X.-Z."/>
            <person name="Zhang L."/>
            <person name="Thornton R."/>
            <person name="Coyle M."/>
            <person name="Francisco L."/>
            <person name="Jackson L."/>
            <person name="Javaid M."/>
            <person name="Korchina V."/>
            <person name="Kovar C."/>
            <person name="Mata R."/>
            <person name="Mathew T."/>
            <person name="Ngo R."/>
            <person name="Nguyen L."/>
            <person name="Nguyen N."/>
            <person name="Okwuonu G."/>
            <person name="Ongeri F."/>
            <person name="Pham C."/>
            <person name="Simmons D."/>
            <person name="Wilczek-Boney K."/>
            <person name="Hale W."/>
            <person name="Jakkamsetti A."/>
            <person name="Pham P."/>
            <person name="Ruth R."/>
            <person name="San Lucas F."/>
            <person name="Warren J."/>
            <person name="Zhang J."/>
            <person name="Zhao Z."/>
            <person name="Zhou C."/>
            <person name="Zhu D."/>
            <person name="Lee S."/>
            <person name="Bess C."/>
            <person name="Blankenburg K."/>
            <person name="Forbes L."/>
            <person name="Fu Q."/>
            <person name="Gubbala S."/>
            <person name="Hirani K."/>
            <person name="Jayaseelan J.C."/>
            <person name="Lara F."/>
            <person name="Munidasa M."/>
            <person name="Palculict T."/>
            <person name="Patil S."/>
            <person name="Pu L.-L."/>
            <person name="Saada N."/>
            <person name="Tang L."/>
            <person name="Weissenberger G."/>
            <person name="Zhu Y."/>
            <person name="Hemphill L."/>
            <person name="Shang Y."/>
            <person name="Youmans B."/>
            <person name="Ayvaz T."/>
            <person name="Ross M."/>
            <person name="Santibanez J."/>
            <person name="Aqrawi P."/>
            <person name="Gross S."/>
            <person name="Joshi V."/>
            <person name="Fowler G."/>
            <person name="Nazareth L."/>
            <person name="Reid J."/>
            <person name="Worley K."/>
            <person name="Petrosino J."/>
            <person name="Highlander S."/>
            <person name="Gibbs R."/>
        </authorList>
    </citation>
    <scope>NUCLEOTIDE SEQUENCE [LARGE SCALE GENOMIC DNA]</scope>
    <source>
        <strain evidence="1 2">ATCC BAA-1200</strain>
    </source>
</reference>
<proteinExistence type="predicted"/>
<dbReference type="HOGENOM" id="CLU_1370923_0_0_4"/>
<evidence type="ECO:0000313" key="2">
    <source>
        <dbReference type="Proteomes" id="UP000004105"/>
    </source>
</evidence>
<protein>
    <submittedName>
        <fullName evidence="1">Uncharacterized protein</fullName>
    </submittedName>
</protein>
<dbReference type="AlphaFoldDB" id="F2B8N4"/>
<gene>
    <name evidence="1" type="ORF">HMPREF9123_0087</name>
</gene>
<dbReference type="Proteomes" id="UP000004105">
    <property type="component" value="Unassembled WGS sequence"/>
</dbReference>
<keyword evidence="2" id="KW-1185">Reference proteome</keyword>
<organism evidence="1 2">
    <name type="scientific">Neisseria bacilliformis ATCC BAA-1200</name>
    <dbReference type="NCBI Taxonomy" id="888742"/>
    <lineage>
        <taxon>Bacteria</taxon>
        <taxon>Pseudomonadati</taxon>
        <taxon>Pseudomonadota</taxon>
        <taxon>Betaproteobacteria</taxon>
        <taxon>Neisseriales</taxon>
        <taxon>Neisseriaceae</taxon>
        <taxon>Neisseria</taxon>
    </lineage>
</organism>